<evidence type="ECO:0000256" key="2">
    <source>
        <dbReference type="ARBA" id="ARBA00009853"/>
    </source>
</evidence>
<protein>
    <submittedName>
        <fullName evidence="8">EamA-like transporter family</fullName>
    </submittedName>
</protein>
<proteinExistence type="inferred from homology"/>
<dbReference type="RefSeq" id="WP_018303802.1">
    <property type="nucleotide sequence ID" value="NZ_KB902310.1"/>
</dbReference>
<evidence type="ECO:0000313" key="8">
    <source>
        <dbReference type="EMBL" id="KIQ68695.1"/>
    </source>
</evidence>
<evidence type="ECO:0000259" key="7">
    <source>
        <dbReference type="Pfam" id="PF00892"/>
    </source>
</evidence>
<feature type="transmembrane region" description="Helical" evidence="6">
    <location>
        <begin position="127"/>
        <end position="145"/>
    </location>
</feature>
<evidence type="ECO:0000256" key="5">
    <source>
        <dbReference type="ARBA" id="ARBA00023136"/>
    </source>
</evidence>
<feature type="transmembrane region" description="Helical" evidence="6">
    <location>
        <begin position="73"/>
        <end position="90"/>
    </location>
</feature>
<dbReference type="PATRIC" id="fig|1123501.6.peg.3083"/>
<dbReference type="PANTHER" id="PTHR22911:SF6">
    <property type="entry name" value="SOLUTE CARRIER FAMILY 35 MEMBER G1"/>
    <property type="match status" value="1"/>
</dbReference>
<keyword evidence="3 6" id="KW-0812">Transmembrane</keyword>
<dbReference type="EMBL" id="AONG01000013">
    <property type="protein sequence ID" value="KIQ68695.1"/>
    <property type="molecule type" value="Genomic_DNA"/>
</dbReference>
<feature type="domain" description="EamA" evidence="7">
    <location>
        <begin position="151"/>
        <end position="280"/>
    </location>
</feature>
<feature type="transmembrane region" description="Helical" evidence="6">
    <location>
        <begin position="264"/>
        <end position="281"/>
    </location>
</feature>
<reference evidence="8 9" key="1">
    <citation type="submission" date="2013-01" db="EMBL/GenBank/DDBJ databases">
        <authorList>
            <person name="Fiebig A."/>
            <person name="Goeker M."/>
            <person name="Klenk H.-P.P."/>
        </authorList>
    </citation>
    <scope>NUCLEOTIDE SEQUENCE [LARGE SCALE GENOMIC DNA]</scope>
    <source>
        <strain evidence="8 9">DSM 24838</strain>
    </source>
</reference>
<gene>
    <name evidence="8" type="ORF">Wenmar_02966</name>
</gene>
<feature type="domain" description="EamA" evidence="7">
    <location>
        <begin position="10"/>
        <end position="141"/>
    </location>
</feature>
<sequence length="299" mass="31717">MAEREQNPLRGVLWMVATGACFVALTATVKAAGTRVPAAESAFLRYALALPILIPAAGAILRAHLTRRQLTLFALRGLAHTGGVILWFYAMTRIAIAEVTALNYLNPVYVSLGAAFLFREGLPLRRLLTVIAAFTGALIILRPGLREIDPGHVAMLGTALCLAASYLIAKVVSDEVSATVVVGMLQATVTVGLLPFALAVWVTPTLGELGFYALAALFATLGHTFMTFAFASAPLTVTQPVTFLQLVWAATLGAVAFGEPVDGWVVLGGLIIVAAISLLTWREARLRRRERLLAAGVGV</sequence>
<accession>A0A0D0NK73</accession>
<organism evidence="8 9">
    <name type="scientific">Wenxinia marina DSM 24838</name>
    <dbReference type="NCBI Taxonomy" id="1123501"/>
    <lineage>
        <taxon>Bacteria</taxon>
        <taxon>Pseudomonadati</taxon>
        <taxon>Pseudomonadota</taxon>
        <taxon>Alphaproteobacteria</taxon>
        <taxon>Rhodobacterales</taxon>
        <taxon>Roseobacteraceae</taxon>
        <taxon>Wenxinia</taxon>
    </lineage>
</organism>
<dbReference type="InterPro" id="IPR000620">
    <property type="entry name" value="EamA_dom"/>
</dbReference>
<evidence type="ECO:0000313" key="9">
    <source>
        <dbReference type="Proteomes" id="UP000035100"/>
    </source>
</evidence>
<feature type="transmembrane region" description="Helical" evidence="6">
    <location>
        <begin position="96"/>
        <end position="118"/>
    </location>
</feature>
<feature type="transmembrane region" description="Helical" evidence="6">
    <location>
        <begin position="12"/>
        <end position="31"/>
    </location>
</feature>
<keyword evidence="5 6" id="KW-0472">Membrane</keyword>
<keyword evidence="9" id="KW-1185">Reference proteome</keyword>
<dbReference type="PROSITE" id="PS51257">
    <property type="entry name" value="PROKAR_LIPOPROTEIN"/>
    <property type="match status" value="1"/>
</dbReference>
<dbReference type="SUPFAM" id="SSF103481">
    <property type="entry name" value="Multidrug resistance efflux transporter EmrE"/>
    <property type="match status" value="2"/>
</dbReference>
<evidence type="ECO:0000256" key="6">
    <source>
        <dbReference type="SAM" id="Phobius"/>
    </source>
</evidence>
<feature type="transmembrane region" description="Helical" evidence="6">
    <location>
        <begin position="151"/>
        <end position="169"/>
    </location>
</feature>
<dbReference type="InterPro" id="IPR037185">
    <property type="entry name" value="EmrE-like"/>
</dbReference>
<comment type="caution">
    <text evidence="8">The sequence shown here is derived from an EMBL/GenBank/DDBJ whole genome shotgun (WGS) entry which is preliminary data.</text>
</comment>
<evidence type="ECO:0000256" key="3">
    <source>
        <dbReference type="ARBA" id="ARBA00022692"/>
    </source>
</evidence>
<feature type="transmembrane region" description="Helical" evidence="6">
    <location>
        <begin position="241"/>
        <end position="258"/>
    </location>
</feature>
<comment type="subcellular location">
    <subcellularLocation>
        <location evidence="1">Membrane</location>
        <topology evidence="1">Multi-pass membrane protein</topology>
    </subcellularLocation>
</comment>
<dbReference type="AlphaFoldDB" id="A0A0D0NK73"/>
<dbReference type="eggNOG" id="COG0697">
    <property type="taxonomic scope" value="Bacteria"/>
</dbReference>
<feature type="transmembrane region" description="Helical" evidence="6">
    <location>
        <begin position="209"/>
        <end position="229"/>
    </location>
</feature>
<dbReference type="STRING" id="1123501.Wenmar_02966"/>
<feature type="transmembrane region" description="Helical" evidence="6">
    <location>
        <begin position="181"/>
        <end position="203"/>
    </location>
</feature>
<evidence type="ECO:0000256" key="4">
    <source>
        <dbReference type="ARBA" id="ARBA00022989"/>
    </source>
</evidence>
<feature type="transmembrane region" description="Helical" evidence="6">
    <location>
        <begin position="43"/>
        <end position="61"/>
    </location>
</feature>
<dbReference type="Proteomes" id="UP000035100">
    <property type="component" value="Unassembled WGS sequence"/>
</dbReference>
<dbReference type="PANTHER" id="PTHR22911">
    <property type="entry name" value="ACYL-MALONYL CONDENSING ENZYME-RELATED"/>
    <property type="match status" value="1"/>
</dbReference>
<comment type="similarity">
    <text evidence="2">Belongs to the drug/metabolite transporter (DMT) superfamily. 10 TMS drug/metabolite exporter (DME) (TC 2.A.7.3) family.</text>
</comment>
<name>A0A0D0NK73_9RHOB</name>
<keyword evidence="4 6" id="KW-1133">Transmembrane helix</keyword>
<dbReference type="Pfam" id="PF00892">
    <property type="entry name" value="EamA"/>
    <property type="match status" value="2"/>
</dbReference>
<dbReference type="GO" id="GO:0016020">
    <property type="term" value="C:membrane"/>
    <property type="evidence" value="ECO:0007669"/>
    <property type="project" value="UniProtKB-SubCell"/>
</dbReference>
<evidence type="ECO:0000256" key="1">
    <source>
        <dbReference type="ARBA" id="ARBA00004141"/>
    </source>
</evidence>